<organism evidence="1 2">
    <name type="scientific">Schistosoma margrebowiei</name>
    <dbReference type="NCBI Taxonomy" id="48269"/>
    <lineage>
        <taxon>Eukaryota</taxon>
        <taxon>Metazoa</taxon>
        <taxon>Spiralia</taxon>
        <taxon>Lophotrochozoa</taxon>
        <taxon>Platyhelminthes</taxon>
        <taxon>Trematoda</taxon>
        <taxon>Digenea</taxon>
        <taxon>Strigeidida</taxon>
        <taxon>Schistosomatoidea</taxon>
        <taxon>Schistosomatidae</taxon>
        <taxon>Schistosoma</taxon>
    </lineage>
</organism>
<dbReference type="PANTHER" id="PTHR46127:SF1">
    <property type="entry name" value="CILIA- AND FLAGELLA-ASSOCIATED PROTEIN 65"/>
    <property type="match status" value="1"/>
</dbReference>
<name>A0A183N7W0_9TREM</name>
<proteinExistence type="predicted"/>
<keyword evidence="2" id="KW-1185">Reference proteome</keyword>
<sequence>MQFDDLRNICPVHFNSLFLISSSAGSWNVALALPILTFTSAFISSLFIDDAFQEPQFLHLFGTCHDLIERPPHLKPKHLMNMELCNQQLNNQIDVFQKDDDHHQQNGYEIYSEMMQSSEIMINPPLLSLNYTTWDFTSNSDLLSKALLCAEQLNKSMNQGLELNLEHLAIRNTLIVQNFTNNVMLIHWSLNKQINFNHQVNGYNEYEKKINSFRIEPISKELAPNSSTEFTILFTPANICHYYYQQFEGFAMYKNQKDNSLISSEKIKPPHCLLVNCYGMLNQIVY</sequence>
<dbReference type="AlphaFoldDB" id="A0A183N7W0"/>
<reference evidence="1 2" key="1">
    <citation type="submission" date="2018-11" db="EMBL/GenBank/DDBJ databases">
        <authorList>
            <consortium name="Pathogen Informatics"/>
        </authorList>
    </citation>
    <scope>NUCLEOTIDE SEQUENCE [LARGE SCALE GENOMIC DNA]</scope>
    <source>
        <strain evidence="1 2">Zambia</strain>
    </source>
</reference>
<protein>
    <submittedName>
        <fullName evidence="1">Uncharacterized protein</fullName>
    </submittedName>
</protein>
<evidence type="ECO:0000313" key="2">
    <source>
        <dbReference type="Proteomes" id="UP000277204"/>
    </source>
</evidence>
<dbReference type="EMBL" id="UZAI01020356">
    <property type="protein sequence ID" value="VDP51067.1"/>
    <property type="molecule type" value="Genomic_DNA"/>
</dbReference>
<dbReference type="Proteomes" id="UP000277204">
    <property type="component" value="Unassembled WGS sequence"/>
</dbReference>
<dbReference type="InterPro" id="IPR052614">
    <property type="entry name" value="CFAP65"/>
</dbReference>
<accession>A0A183N7W0</accession>
<evidence type="ECO:0000313" key="1">
    <source>
        <dbReference type="EMBL" id="VDP51067.1"/>
    </source>
</evidence>
<dbReference type="PANTHER" id="PTHR46127">
    <property type="entry name" value="CILIA- AND FLAGELLA-ASSOCIATED PROTEIN 65"/>
    <property type="match status" value="1"/>
</dbReference>
<gene>
    <name evidence="1" type="ORF">SMRZ_LOCUS24385</name>
</gene>